<evidence type="ECO:0000259" key="9">
    <source>
        <dbReference type="Pfam" id="PF02875"/>
    </source>
</evidence>
<gene>
    <name evidence="7" type="primary">murD</name>
    <name evidence="11" type="ORF">LARV_02045</name>
</gene>
<keyword evidence="12" id="KW-1185">Reference proteome</keyword>
<dbReference type="PANTHER" id="PTHR43692:SF1">
    <property type="entry name" value="UDP-N-ACETYLMURAMOYLALANINE--D-GLUTAMATE LIGASE"/>
    <property type="match status" value="1"/>
</dbReference>
<comment type="function">
    <text evidence="7 8">Cell wall formation. Catalyzes the addition of glutamate to the nucleotide precursor UDP-N-acetylmuramoyl-L-alanine (UMA).</text>
</comment>
<dbReference type="Proteomes" id="UP000055060">
    <property type="component" value="Unassembled WGS sequence"/>
</dbReference>
<name>A0A0S7B9Z6_9CHLR</name>
<dbReference type="RefSeq" id="WP_075073550.1">
    <property type="nucleotide sequence ID" value="NZ_DF967972.1"/>
</dbReference>
<dbReference type="HAMAP" id="MF_00639">
    <property type="entry name" value="MurD"/>
    <property type="match status" value="1"/>
</dbReference>
<dbReference type="GO" id="GO:0051301">
    <property type="term" value="P:cell division"/>
    <property type="evidence" value="ECO:0007669"/>
    <property type="project" value="UniProtKB-KW"/>
</dbReference>
<dbReference type="InterPro" id="IPR036565">
    <property type="entry name" value="Mur-like_cat_sf"/>
</dbReference>
<feature type="domain" description="Mur ligase central" evidence="10">
    <location>
        <begin position="114"/>
        <end position="296"/>
    </location>
</feature>
<evidence type="ECO:0000313" key="12">
    <source>
        <dbReference type="Proteomes" id="UP000055060"/>
    </source>
</evidence>
<dbReference type="OrthoDB" id="9809796at2"/>
<comment type="catalytic activity">
    <reaction evidence="7 8">
        <text>UDP-N-acetyl-alpha-D-muramoyl-L-alanine + D-glutamate + ATP = UDP-N-acetyl-alpha-D-muramoyl-L-alanyl-D-glutamate + ADP + phosphate + H(+)</text>
        <dbReference type="Rhea" id="RHEA:16429"/>
        <dbReference type="ChEBI" id="CHEBI:15378"/>
        <dbReference type="ChEBI" id="CHEBI:29986"/>
        <dbReference type="ChEBI" id="CHEBI:30616"/>
        <dbReference type="ChEBI" id="CHEBI:43474"/>
        <dbReference type="ChEBI" id="CHEBI:83898"/>
        <dbReference type="ChEBI" id="CHEBI:83900"/>
        <dbReference type="ChEBI" id="CHEBI:456216"/>
        <dbReference type="EC" id="6.3.2.9"/>
    </reaction>
</comment>
<keyword evidence="7 8" id="KW-0133">Cell shape</keyword>
<keyword evidence="7 8" id="KW-0961">Cell wall biogenesis/degradation</keyword>
<dbReference type="UniPathway" id="UPA00219"/>
<dbReference type="Gene3D" id="3.40.50.720">
    <property type="entry name" value="NAD(P)-binding Rossmann-like Domain"/>
    <property type="match status" value="1"/>
</dbReference>
<dbReference type="PANTHER" id="PTHR43692">
    <property type="entry name" value="UDP-N-ACETYLMURAMOYLALANINE--D-GLUTAMATE LIGASE"/>
    <property type="match status" value="1"/>
</dbReference>
<dbReference type="AlphaFoldDB" id="A0A0S7B9Z6"/>
<dbReference type="SUPFAM" id="SSF53244">
    <property type="entry name" value="MurD-like peptide ligases, peptide-binding domain"/>
    <property type="match status" value="1"/>
</dbReference>
<dbReference type="GO" id="GO:0008764">
    <property type="term" value="F:UDP-N-acetylmuramoylalanine-D-glutamate ligase activity"/>
    <property type="evidence" value="ECO:0007669"/>
    <property type="project" value="UniProtKB-UniRule"/>
</dbReference>
<keyword evidence="3 7" id="KW-0963">Cytoplasm</keyword>
<dbReference type="GO" id="GO:0008360">
    <property type="term" value="P:regulation of cell shape"/>
    <property type="evidence" value="ECO:0007669"/>
    <property type="project" value="UniProtKB-KW"/>
</dbReference>
<sequence length="460" mass="50183">MANWIGKRVLILGAARQGLALARYLVRQRALVTLNDQRSPDQLAAVRQANAALPIEWVLGEHPLRLLDQTDLVCVSGGIPLTLPIVQEAQRRGLPITNDTQIFMDAVPCPVIGITGSAGKTTTTTLVGRMAQAAIKAPRKAWIGGNIGLPLVDHLEEIKADDVVILEISSFQLEQMTTSPHIGAILNITPNHLDRHGTLEAYAAAKARLIHFQGSEDVAILNPADSGSWNLRSQVAGRLVTFSLQHPDLHQAGTFCQDEHLWVYDGQKDISIMPQSSILLRGTHNLYNVLAACAIAHAAGFPVQAMRSGVEGFGGVPHRLEFVRTWRSSKWYNDSIATAPERTSAAIHSFSEPLVVLLGGRDKKLPWDDLATLIHQRVDHVILFGEAAAKIQNAIGPLELGRRPYSMEVCGDLHEAVQAAAQVAQPGDVVLLSPGGTSYDQFKDFEERGECFREWVNQLP</sequence>
<dbReference type="EMBL" id="DF967972">
    <property type="protein sequence ID" value="GAP14279.1"/>
    <property type="molecule type" value="Genomic_DNA"/>
</dbReference>
<protein>
    <recommendedName>
        <fullName evidence="7 8">UDP-N-acetylmuramoylalanine--D-glutamate ligase</fullName>
        <ecNumber evidence="7 8">6.3.2.9</ecNumber>
    </recommendedName>
    <alternativeName>
        <fullName evidence="7">D-glutamic acid-adding enzyme</fullName>
    </alternativeName>
    <alternativeName>
        <fullName evidence="7">UDP-N-acetylmuramoyl-L-alanyl-D-glutamate synthetase</fullName>
    </alternativeName>
</protein>
<dbReference type="STRING" id="360412.LARV_02045"/>
<feature type="domain" description="Mur ligase C-terminal" evidence="9">
    <location>
        <begin position="318"/>
        <end position="434"/>
    </location>
</feature>
<comment type="similarity">
    <text evidence="7">Belongs to the MurCDEF family.</text>
</comment>
<keyword evidence="7 8" id="KW-0132">Cell division</keyword>
<proteinExistence type="inferred from homology"/>
<evidence type="ECO:0000256" key="6">
    <source>
        <dbReference type="ARBA" id="ARBA00022840"/>
    </source>
</evidence>
<dbReference type="Gene3D" id="3.90.190.20">
    <property type="entry name" value="Mur ligase, C-terminal domain"/>
    <property type="match status" value="1"/>
</dbReference>
<dbReference type="InterPro" id="IPR013221">
    <property type="entry name" value="Mur_ligase_cen"/>
</dbReference>
<dbReference type="Pfam" id="PF21799">
    <property type="entry name" value="MurD-like_N"/>
    <property type="match status" value="1"/>
</dbReference>
<accession>A0A0S7B9Z6</accession>
<evidence type="ECO:0000259" key="10">
    <source>
        <dbReference type="Pfam" id="PF08245"/>
    </source>
</evidence>
<evidence type="ECO:0000256" key="3">
    <source>
        <dbReference type="ARBA" id="ARBA00022490"/>
    </source>
</evidence>
<feature type="binding site" evidence="7">
    <location>
        <begin position="116"/>
        <end position="122"/>
    </location>
    <ligand>
        <name>ATP</name>
        <dbReference type="ChEBI" id="CHEBI:30616"/>
    </ligand>
</feature>
<dbReference type="GO" id="GO:0005737">
    <property type="term" value="C:cytoplasm"/>
    <property type="evidence" value="ECO:0007669"/>
    <property type="project" value="UniProtKB-SubCell"/>
</dbReference>
<evidence type="ECO:0000256" key="2">
    <source>
        <dbReference type="ARBA" id="ARBA00004752"/>
    </source>
</evidence>
<evidence type="ECO:0000256" key="7">
    <source>
        <dbReference type="HAMAP-Rule" id="MF_00639"/>
    </source>
</evidence>
<keyword evidence="4 7" id="KW-0436">Ligase</keyword>
<keyword evidence="7 8" id="KW-0573">Peptidoglycan synthesis</keyword>
<keyword evidence="7 8" id="KW-0131">Cell cycle</keyword>
<keyword evidence="5 7" id="KW-0547">Nucleotide-binding</keyword>
<comment type="pathway">
    <text evidence="2 7 8">Cell wall biogenesis; peptidoglycan biosynthesis.</text>
</comment>
<dbReference type="SUPFAM" id="SSF51984">
    <property type="entry name" value="MurCD N-terminal domain"/>
    <property type="match status" value="1"/>
</dbReference>
<dbReference type="GO" id="GO:0005524">
    <property type="term" value="F:ATP binding"/>
    <property type="evidence" value="ECO:0007669"/>
    <property type="project" value="UniProtKB-UniRule"/>
</dbReference>
<evidence type="ECO:0000256" key="1">
    <source>
        <dbReference type="ARBA" id="ARBA00004496"/>
    </source>
</evidence>
<keyword evidence="6 7" id="KW-0067">ATP-binding</keyword>
<dbReference type="Pfam" id="PF08245">
    <property type="entry name" value="Mur_ligase_M"/>
    <property type="match status" value="1"/>
</dbReference>
<dbReference type="InterPro" id="IPR004101">
    <property type="entry name" value="Mur_ligase_C"/>
</dbReference>
<dbReference type="EC" id="6.3.2.9" evidence="7 8"/>
<comment type="subcellular location">
    <subcellularLocation>
        <location evidence="1 7 8">Cytoplasm</location>
    </subcellularLocation>
</comment>
<dbReference type="SUPFAM" id="SSF53623">
    <property type="entry name" value="MurD-like peptide ligases, catalytic domain"/>
    <property type="match status" value="1"/>
</dbReference>
<dbReference type="NCBIfam" id="TIGR01087">
    <property type="entry name" value="murD"/>
    <property type="match status" value="1"/>
</dbReference>
<dbReference type="InterPro" id="IPR005762">
    <property type="entry name" value="MurD"/>
</dbReference>
<dbReference type="GO" id="GO:0009252">
    <property type="term" value="P:peptidoglycan biosynthetic process"/>
    <property type="evidence" value="ECO:0007669"/>
    <property type="project" value="UniProtKB-UniRule"/>
</dbReference>
<evidence type="ECO:0000256" key="8">
    <source>
        <dbReference type="RuleBase" id="RU003664"/>
    </source>
</evidence>
<reference evidence="11" key="1">
    <citation type="submission" date="2015-07" db="EMBL/GenBank/DDBJ databases">
        <title>Draft Genome Sequences of Anaerolinea thermolimosa IMO-1, Bellilinea caldifistulae GOMI-1, Leptolinea tardivitalis YMTK-2, Levilinea saccharolytica KIBI-1,Longilinea arvoryzae KOME-1, Previously Described as Members of the Anaerolineaceae (Chloroflexi).</title>
        <authorList>
            <person name="Sekiguchi Y."/>
            <person name="Ohashi A."/>
            <person name="Matsuura N."/>
            <person name="Tourlousse M.D."/>
        </authorList>
    </citation>
    <scope>NUCLEOTIDE SEQUENCE [LARGE SCALE GENOMIC DNA]</scope>
    <source>
        <strain evidence="11">KOME-1</strain>
    </source>
</reference>
<organism evidence="11">
    <name type="scientific">Longilinea arvoryzae</name>
    <dbReference type="NCBI Taxonomy" id="360412"/>
    <lineage>
        <taxon>Bacteria</taxon>
        <taxon>Bacillati</taxon>
        <taxon>Chloroflexota</taxon>
        <taxon>Anaerolineae</taxon>
        <taxon>Anaerolineales</taxon>
        <taxon>Anaerolineaceae</taxon>
        <taxon>Longilinea</taxon>
    </lineage>
</organism>
<evidence type="ECO:0000313" key="11">
    <source>
        <dbReference type="EMBL" id="GAP14279.1"/>
    </source>
</evidence>
<dbReference type="Gene3D" id="3.40.1190.10">
    <property type="entry name" value="Mur-like, catalytic domain"/>
    <property type="match status" value="1"/>
</dbReference>
<evidence type="ECO:0000256" key="5">
    <source>
        <dbReference type="ARBA" id="ARBA00022741"/>
    </source>
</evidence>
<dbReference type="Pfam" id="PF02875">
    <property type="entry name" value="Mur_ligase_C"/>
    <property type="match status" value="1"/>
</dbReference>
<dbReference type="InterPro" id="IPR036615">
    <property type="entry name" value="Mur_ligase_C_dom_sf"/>
</dbReference>
<dbReference type="GO" id="GO:0071555">
    <property type="term" value="P:cell wall organization"/>
    <property type="evidence" value="ECO:0007669"/>
    <property type="project" value="UniProtKB-KW"/>
</dbReference>
<evidence type="ECO:0000256" key="4">
    <source>
        <dbReference type="ARBA" id="ARBA00022598"/>
    </source>
</evidence>